<dbReference type="Pfam" id="PF00296">
    <property type="entry name" value="Bac_luciferase"/>
    <property type="match status" value="1"/>
</dbReference>
<evidence type="ECO:0000256" key="2">
    <source>
        <dbReference type="ARBA" id="ARBA00022643"/>
    </source>
</evidence>
<protein>
    <submittedName>
        <fullName evidence="6">LLM class F420-dependent oxidoreductase</fullName>
    </submittedName>
</protein>
<dbReference type="PANTHER" id="PTHR42847">
    <property type="entry name" value="ALKANESULFONATE MONOOXYGENASE"/>
    <property type="match status" value="1"/>
</dbReference>
<reference evidence="7" key="1">
    <citation type="journal article" date="2019" name="Int. J. Syst. Evol. Microbiol.">
        <title>The Global Catalogue of Microorganisms (GCM) 10K type strain sequencing project: providing services to taxonomists for standard genome sequencing and annotation.</title>
        <authorList>
            <consortium name="The Broad Institute Genomics Platform"/>
            <consortium name="The Broad Institute Genome Sequencing Center for Infectious Disease"/>
            <person name="Wu L."/>
            <person name="Ma J."/>
        </authorList>
    </citation>
    <scope>NUCLEOTIDE SEQUENCE [LARGE SCALE GENOMIC DNA]</scope>
    <source>
        <strain evidence="7">JCM 16904</strain>
    </source>
</reference>
<evidence type="ECO:0000259" key="5">
    <source>
        <dbReference type="Pfam" id="PF00296"/>
    </source>
</evidence>
<keyword evidence="4" id="KW-0503">Monooxygenase</keyword>
<evidence type="ECO:0000313" key="6">
    <source>
        <dbReference type="EMBL" id="GAA3649637.1"/>
    </source>
</evidence>
<dbReference type="Proteomes" id="UP001500902">
    <property type="component" value="Unassembled WGS sequence"/>
</dbReference>
<keyword evidence="1" id="KW-0285">Flavoprotein</keyword>
<keyword evidence="3" id="KW-0560">Oxidoreductase</keyword>
<dbReference type="InterPro" id="IPR050172">
    <property type="entry name" value="SsuD_RutA_monooxygenase"/>
</dbReference>
<sequence length="306" mass="32179">MTRFSVQADPAAVDSWTDLARRCEVIGVDALLAPDHPGVAASPFVALAAAASVTSEIGLGSYVSNAGIREPILLATDLATLDVLSGGRARFGLGAGHTPAEWEAVGRSRPDVGGRVRRCVAVAEAVRALLDGQEVDVDTPELVARSARLERPRPVQAKIPLTIGGSNARLLRWAGAHADTVGLTGFGRTLGDGHNHEVRWRAHELEAQLDHVAAGAAGRAAAPALEALVQLFQVTDDAVGAVADLAQSLGMTESEVLTAPFVLVGTEDEILAAVREHEKRWGITRYAVRVSALDALTTILPKLRKD</sequence>
<proteinExistence type="predicted"/>
<gene>
    <name evidence="6" type="ORF">GCM10022224_010430</name>
</gene>
<evidence type="ECO:0000313" key="7">
    <source>
        <dbReference type="Proteomes" id="UP001500902"/>
    </source>
</evidence>
<keyword evidence="2" id="KW-0288">FMN</keyword>
<evidence type="ECO:0000256" key="4">
    <source>
        <dbReference type="ARBA" id="ARBA00023033"/>
    </source>
</evidence>
<dbReference type="EMBL" id="BAAAZP010000015">
    <property type="protein sequence ID" value="GAA3649637.1"/>
    <property type="molecule type" value="Genomic_DNA"/>
</dbReference>
<dbReference type="InterPro" id="IPR036661">
    <property type="entry name" value="Luciferase-like_sf"/>
</dbReference>
<name>A0ABP7B533_9ACTN</name>
<dbReference type="PANTHER" id="PTHR42847:SF4">
    <property type="entry name" value="ALKANESULFONATE MONOOXYGENASE-RELATED"/>
    <property type="match status" value="1"/>
</dbReference>
<feature type="domain" description="Luciferase-like" evidence="5">
    <location>
        <begin position="11"/>
        <end position="215"/>
    </location>
</feature>
<keyword evidence="7" id="KW-1185">Reference proteome</keyword>
<comment type="caution">
    <text evidence="6">The sequence shown here is derived from an EMBL/GenBank/DDBJ whole genome shotgun (WGS) entry which is preliminary data.</text>
</comment>
<accession>A0ABP7B533</accession>
<dbReference type="RefSeq" id="WP_344873494.1">
    <property type="nucleotide sequence ID" value="NZ_BAAAZP010000015.1"/>
</dbReference>
<evidence type="ECO:0000256" key="1">
    <source>
        <dbReference type="ARBA" id="ARBA00022630"/>
    </source>
</evidence>
<dbReference type="Gene3D" id="3.20.20.30">
    <property type="entry name" value="Luciferase-like domain"/>
    <property type="match status" value="1"/>
</dbReference>
<dbReference type="SUPFAM" id="SSF51679">
    <property type="entry name" value="Bacterial luciferase-like"/>
    <property type="match status" value="1"/>
</dbReference>
<dbReference type="InterPro" id="IPR011251">
    <property type="entry name" value="Luciferase-like_dom"/>
</dbReference>
<evidence type="ECO:0000256" key="3">
    <source>
        <dbReference type="ARBA" id="ARBA00023002"/>
    </source>
</evidence>
<organism evidence="6 7">
    <name type="scientific">Nonomuraea antimicrobica</name>
    <dbReference type="NCBI Taxonomy" id="561173"/>
    <lineage>
        <taxon>Bacteria</taxon>
        <taxon>Bacillati</taxon>
        <taxon>Actinomycetota</taxon>
        <taxon>Actinomycetes</taxon>
        <taxon>Streptosporangiales</taxon>
        <taxon>Streptosporangiaceae</taxon>
        <taxon>Nonomuraea</taxon>
    </lineage>
</organism>